<sequence length="244" mass="28228">MFISRKLQCPVKLLSPAEISRLDYFAEKSTWNLLGFLEWSAVNFKKDFGSKDEEHLTYKISLETIKNKPEILLFRDSFTEEFKSIEVKTFWENCPALMDSLTKAINLTSTRMVSRVSVLHDDLSNTIYTETRDQISSFSKRKKNDSLQNNGKKLHLDPTENSHIMKEMMGNTLKERNNVEDDSPDRKKLLPIKNFARKKELFNEIDSNTTIGLDLSTNVIEYFQDLLSSDIKSALSKIEKSPND</sequence>
<gene>
    <name evidence="1" type="ORF">GMARGA_LOCUS21973</name>
</gene>
<keyword evidence="2" id="KW-1185">Reference proteome</keyword>
<dbReference type="Proteomes" id="UP000789901">
    <property type="component" value="Unassembled WGS sequence"/>
</dbReference>
<organism evidence="1 2">
    <name type="scientific">Gigaspora margarita</name>
    <dbReference type="NCBI Taxonomy" id="4874"/>
    <lineage>
        <taxon>Eukaryota</taxon>
        <taxon>Fungi</taxon>
        <taxon>Fungi incertae sedis</taxon>
        <taxon>Mucoromycota</taxon>
        <taxon>Glomeromycotina</taxon>
        <taxon>Glomeromycetes</taxon>
        <taxon>Diversisporales</taxon>
        <taxon>Gigasporaceae</taxon>
        <taxon>Gigaspora</taxon>
    </lineage>
</organism>
<evidence type="ECO:0000313" key="2">
    <source>
        <dbReference type="Proteomes" id="UP000789901"/>
    </source>
</evidence>
<comment type="caution">
    <text evidence="1">The sequence shown here is derived from an EMBL/GenBank/DDBJ whole genome shotgun (WGS) entry which is preliminary data.</text>
</comment>
<name>A0ABN7VRX3_GIGMA</name>
<dbReference type="EMBL" id="CAJVQB010020782">
    <property type="protein sequence ID" value="CAG8795381.1"/>
    <property type="molecule type" value="Genomic_DNA"/>
</dbReference>
<protein>
    <submittedName>
        <fullName evidence="1">25687_t:CDS:1</fullName>
    </submittedName>
</protein>
<proteinExistence type="predicted"/>
<reference evidence="1 2" key="1">
    <citation type="submission" date="2021-06" db="EMBL/GenBank/DDBJ databases">
        <authorList>
            <person name="Kallberg Y."/>
            <person name="Tangrot J."/>
            <person name="Rosling A."/>
        </authorList>
    </citation>
    <scope>NUCLEOTIDE SEQUENCE [LARGE SCALE GENOMIC DNA]</scope>
    <source>
        <strain evidence="1 2">120-4 pot B 10/14</strain>
    </source>
</reference>
<accession>A0ABN7VRX3</accession>
<evidence type="ECO:0000313" key="1">
    <source>
        <dbReference type="EMBL" id="CAG8795381.1"/>
    </source>
</evidence>